<evidence type="ECO:0000256" key="5">
    <source>
        <dbReference type="ARBA" id="ARBA00023033"/>
    </source>
</evidence>
<dbReference type="PANTHER" id="PTHR13789">
    <property type="entry name" value="MONOOXYGENASE"/>
    <property type="match status" value="1"/>
</dbReference>
<gene>
    <name evidence="7" type="ORF">Ao3042_10517</name>
</gene>
<evidence type="ECO:0000256" key="2">
    <source>
        <dbReference type="ARBA" id="ARBA00022630"/>
    </source>
</evidence>
<keyword evidence="4" id="KW-0560">Oxidoreductase</keyword>
<keyword evidence="5" id="KW-0503">Monooxygenase</keyword>
<comment type="similarity">
    <text evidence="1">Belongs to the paxM FAD-dependent monooxygenase family.</text>
</comment>
<dbReference type="PANTHER" id="PTHR13789:SF309">
    <property type="entry name" value="PUTATIVE (AFU_ORTHOLOGUE AFUA_6G14510)-RELATED"/>
    <property type="match status" value="1"/>
</dbReference>
<evidence type="ECO:0000259" key="6">
    <source>
        <dbReference type="Pfam" id="PF01494"/>
    </source>
</evidence>
<dbReference type="OrthoDB" id="16820at2759"/>
<feature type="domain" description="FAD-binding" evidence="6">
    <location>
        <begin position="5"/>
        <end position="168"/>
    </location>
</feature>
<dbReference type="AlphaFoldDB" id="I7ZNZ1"/>
<protein>
    <recommendedName>
        <fullName evidence="6">FAD-binding domain-containing protein</fullName>
    </recommendedName>
</protein>
<evidence type="ECO:0000256" key="3">
    <source>
        <dbReference type="ARBA" id="ARBA00022827"/>
    </source>
</evidence>
<evidence type="ECO:0000256" key="1">
    <source>
        <dbReference type="ARBA" id="ARBA00007992"/>
    </source>
</evidence>
<feature type="domain" description="FAD-binding" evidence="6">
    <location>
        <begin position="257"/>
        <end position="310"/>
    </location>
</feature>
<organism evidence="7 8">
    <name type="scientific">Aspergillus oryzae (strain 3.042)</name>
    <name type="common">Yellow koji mold</name>
    <dbReference type="NCBI Taxonomy" id="1160506"/>
    <lineage>
        <taxon>Eukaryota</taxon>
        <taxon>Fungi</taxon>
        <taxon>Dikarya</taxon>
        <taxon>Ascomycota</taxon>
        <taxon>Pezizomycotina</taxon>
        <taxon>Eurotiomycetes</taxon>
        <taxon>Eurotiomycetidae</taxon>
        <taxon>Eurotiales</taxon>
        <taxon>Aspergillaceae</taxon>
        <taxon>Aspergillus</taxon>
        <taxon>Aspergillus subgen. Circumdati</taxon>
    </lineage>
</organism>
<dbReference type="Proteomes" id="UP000002812">
    <property type="component" value="Unassembled WGS sequence"/>
</dbReference>
<dbReference type="EMBL" id="AKHY01000199">
    <property type="protein sequence ID" value="EIT73699.1"/>
    <property type="molecule type" value="Genomic_DNA"/>
</dbReference>
<dbReference type="InterPro" id="IPR050493">
    <property type="entry name" value="FAD-dep_Monooxygenase_BioMet"/>
</dbReference>
<dbReference type="SUPFAM" id="SSF51905">
    <property type="entry name" value="FAD/NAD(P)-binding domain"/>
    <property type="match status" value="1"/>
</dbReference>
<dbReference type="GO" id="GO:0071949">
    <property type="term" value="F:FAD binding"/>
    <property type="evidence" value="ECO:0007669"/>
    <property type="project" value="InterPro"/>
</dbReference>
<evidence type="ECO:0000256" key="4">
    <source>
        <dbReference type="ARBA" id="ARBA00023002"/>
    </source>
</evidence>
<comment type="caution">
    <text evidence="7">The sequence shown here is derived from an EMBL/GenBank/DDBJ whole genome shotgun (WGS) entry which is preliminary data.</text>
</comment>
<dbReference type="Pfam" id="PF01494">
    <property type="entry name" value="FAD_binding_3"/>
    <property type="match status" value="2"/>
</dbReference>
<keyword evidence="2" id="KW-0285">Flavoprotein</keyword>
<reference evidence="7 8" key="1">
    <citation type="journal article" date="2012" name="Eukaryot. Cell">
        <title>Draft genome sequence of Aspergillus oryzae strain 3.042.</title>
        <authorList>
            <person name="Zhao G."/>
            <person name="Yao Y."/>
            <person name="Qi W."/>
            <person name="Wang C."/>
            <person name="Hou L."/>
            <person name="Zeng B."/>
            <person name="Cao X."/>
        </authorList>
    </citation>
    <scope>NUCLEOTIDE SEQUENCE [LARGE SCALE GENOMIC DNA]</scope>
    <source>
        <strain evidence="7 8">3.042</strain>
    </source>
</reference>
<dbReference type="PRINTS" id="PR00420">
    <property type="entry name" value="RNGMNOXGNASE"/>
</dbReference>
<evidence type="ECO:0000313" key="8">
    <source>
        <dbReference type="Proteomes" id="UP000002812"/>
    </source>
</evidence>
<name>I7ZNZ1_ASPO3</name>
<accession>I7ZNZ1</accession>
<dbReference type="InterPro" id="IPR002938">
    <property type="entry name" value="FAD-bd"/>
</dbReference>
<dbReference type="GO" id="GO:0004497">
    <property type="term" value="F:monooxygenase activity"/>
    <property type="evidence" value="ECO:0007669"/>
    <property type="project" value="UniProtKB-KW"/>
</dbReference>
<dbReference type="Gene3D" id="3.50.50.60">
    <property type="entry name" value="FAD/NAD(P)-binding domain"/>
    <property type="match status" value="2"/>
</dbReference>
<dbReference type="HOGENOM" id="CLU_009665_6_4_1"/>
<proteinExistence type="inferred from homology"/>
<keyword evidence="3" id="KW-0274">FAD</keyword>
<dbReference type="InterPro" id="IPR036188">
    <property type="entry name" value="FAD/NAD-bd_sf"/>
</dbReference>
<evidence type="ECO:0000313" key="7">
    <source>
        <dbReference type="EMBL" id="EIT73699.1"/>
    </source>
</evidence>
<sequence length="371" mass="40759">MSQEKVKVIIAGAGIAGLSVAVALRRLPYIDVELFEQATELREIGASIAISPNGLRSLEKLGVLNALDEDVAFRGPSGIPMIYRHWKTNKVIHQDYFADVTVRHHETARFHRGHLHAALLEHVSSECIHLGKTVVSADASNDKVTLHFADGTSAHGDVLVGADGIHSVGTVGTKGELLRVSTCFDLPVETDGRIRNVKWDDEENVEVLRQRYKIAADEPFLATQDWNPVVKALVNSTPYTRIYPNYAGEPLPTWVFDSRVTLVGDAAHTHGGAFAAGGSLAIDDAYALFLAFRHALGSARAQKPKAYEVRAALALYWGPGNEHRLRRGVSRKSSEQAKHNMAFRARCGESISKRLTKEICNRRKLGRAGYK</sequence>
<reference evidence="8" key="2">
    <citation type="submission" date="2012-06" db="EMBL/GenBank/DDBJ databases">
        <title>Comparative genomic analyses of Aspergillus oryzae 3.042 and A. oryzae RIB40 for soy-sauce fermentation.</title>
        <authorList>
            <person name="Zhao G."/>
            <person name="Hou L."/>
            <person name="Wang C."/>
            <person name="Cao X."/>
        </authorList>
    </citation>
    <scope>NUCLEOTIDE SEQUENCE [LARGE SCALE GENOMIC DNA]</scope>
    <source>
        <strain evidence="8">3.042</strain>
    </source>
</reference>